<organism evidence="1 2">
    <name type="scientific">Puccinia sorghi</name>
    <dbReference type="NCBI Taxonomy" id="27349"/>
    <lineage>
        <taxon>Eukaryota</taxon>
        <taxon>Fungi</taxon>
        <taxon>Dikarya</taxon>
        <taxon>Basidiomycota</taxon>
        <taxon>Pucciniomycotina</taxon>
        <taxon>Pucciniomycetes</taxon>
        <taxon>Pucciniales</taxon>
        <taxon>Pucciniaceae</taxon>
        <taxon>Puccinia</taxon>
    </lineage>
</organism>
<dbReference type="STRING" id="27349.A0A0L6UKT5"/>
<dbReference type="VEuPathDB" id="FungiDB:VP01_5687g1"/>
<accession>A0A0L6UKT5</accession>
<dbReference type="Gene3D" id="3.90.280.10">
    <property type="entry name" value="PEBP-like"/>
    <property type="match status" value="1"/>
</dbReference>
<sequence length="138" mass="15257">MSFIHDPPSASGTQMLAKKYAVMCIDFQPQTQVARPIWFQSGMMVDRSTGAMSSSIAPTIPYQAPNPQRGSGTHEYVFLIFEESNAGLWATFQQKLHLRAGLNGGSFDVNAFRVQAAAQNLVAGSYTSMYNYDTCVFW</sequence>
<dbReference type="OrthoDB" id="2506647at2759"/>
<proteinExistence type="predicted"/>
<dbReference type="Pfam" id="PF01161">
    <property type="entry name" value="PBP"/>
    <property type="match status" value="1"/>
</dbReference>
<dbReference type="SUPFAM" id="SSF49777">
    <property type="entry name" value="PEBP-like"/>
    <property type="match status" value="1"/>
</dbReference>
<gene>
    <name evidence="1" type="ORF">VP01_5687g1</name>
</gene>
<dbReference type="InterPro" id="IPR036610">
    <property type="entry name" value="PEBP-like_sf"/>
</dbReference>
<dbReference type="InterPro" id="IPR008914">
    <property type="entry name" value="PEBP"/>
</dbReference>
<dbReference type="AlphaFoldDB" id="A0A0L6UKT5"/>
<dbReference type="EMBL" id="LAVV01010926">
    <property type="protein sequence ID" value="KNZ48415.1"/>
    <property type="molecule type" value="Genomic_DNA"/>
</dbReference>
<comment type="caution">
    <text evidence="1">The sequence shown here is derived from an EMBL/GenBank/DDBJ whole genome shotgun (WGS) entry which is preliminary data.</text>
</comment>
<evidence type="ECO:0008006" key="3">
    <source>
        <dbReference type="Google" id="ProtNLM"/>
    </source>
</evidence>
<keyword evidence="2" id="KW-1185">Reference proteome</keyword>
<feature type="non-terminal residue" evidence="1">
    <location>
        <position position="138"/>
    </location>
</feature>
<reference evidence="1 2" key="1">
    <citation type="submission" date="2015-08" db="EMBL/GenBank/DDBJ databases">
        <title>Next Generation Sequencing and Analysis of the Genome of Puccinia sorghi L Schw, the Causal Agent of Maize Common Rust.</title>
        <authorList>
            <person name="Rochi L."/>
            <person name="Burguener G."/>
            <person name="Darino M."/>
            <person name="Turjanski A."/>
            <person name="Kreff E."/>
            <person name="Dieguez M.J."/>
            <person name="Sacco F."/>
        </authorList>
    </citation>
    <scope>NUCLEOTIDE SEQUENCE [LARGE SCALE GENOMIC DNA]</scope>
    <source>
        <strain evidence="1 2">RO10H11247</strain>
    </source>
</reference>
<protein>
    <recommendedName>
        <fullName evidence="3">Phosphatidylethanolamine-binding protein</fullName>
    </recommendedName>
</protein>
<dbReference type="Proteomes" id="UP000037035">
    <property type="component" value="Unassembled WGS sequence"/>
</dbReference>
<evidence type="ECO:0000313" key="1">
    <source>
        <dbReference type="EMBL" id="KNZ48415.1"/>
    </source>
</evidence>
<name>A0A0L6UKT5_9BASI</name>
<evidence type="ECO:0000313" key="2">
    <source>
        <dbReference type="Proteomes" id="UP000037035"/>
    </source>
</evidence>